<evidence type="ECO:0000313" key="1">
    <source>
        <dbReference type="EMBL" id="KAA3466708.1"/>
    </source>
</evidence>
<keyword evidence="2" id="KW-1185">Reference proteome</keyword>
<protein>
    <submittedName>
        <fullName evidence="1">Retrovirus-related Pol polyprotein from transposon TNT 1-94</fullName>
    </submittedName>
</protein>
<comment type="caution">
    <text evidence="1">The sequence shown here is derived from an EMBL/GenBank/DDBJ whole genome shotgun (WGS) entry which is preliminary data.</text>
</comment>
<dbReference type="AlphaFoldDB" id="A0A5B6VC49"/>
<organism evidence="1 2">
    <name type="scientific">Gossypium australe</name>
    <dbReference type="NCBI Taxonomy" id="47621"/>
    <lineage>
        <taxon>Eukaryota</taxon>
        <taxon>Viridiplantae</taxon>
        <taxon>Streptophyta</taxon>
        <taxon>Embryophyta</taxon>
        <taxon>Tracheophyta</taxon>
        <taxon>Spermatophyta</taxon>
        <taxon>Magnoliopsida</taxon>
        <taxon>eudicotyledons</taxon>
        <taxon>Gunneridae</taxon>
        <taxon>Pentapetalae</taxon>
        <taxon>rosids</taxon>
        <taxon>malvids</taxon>
        <taxon>Malvales</taxon>
        <taxon>Malvaceae</taxon>
        <taxon>Malvoideae</taxon>
        <taxon>Gossypium</taxon>
    </lineage>
</organism>
<name>A0A5B6VC49_9ROSI</name>
<accession>A0A5B6VC49</accession>
<proteinExistence type="predicted"/>
<reference evidence="2" key="1">
    <citation type="journal article" date="2019" name="Plant Biotechnol. J.">
        <title>Genome sequencing of the Australian wild diploid species Gossypium australe highlights disease resistance and delayed gland morphogenesis.</title>
        <authorList>
            <person name="Cai Y."/>
            <person name="Cai X."/>
            <person name="Wang Q."/>
            <person name="Wang P."/>
            <person name="Zhang Y."/>
            <person name="Cai C."/>
            <person name="Xu Y."/>
            <person name="Wang K."/>
            <person name="Zhou Z."/>
            <person name="Wang C."/>
            <person name="Geng S."/>
            <person name="Li B."/>
            <person name="Dong Q."/>
            <person name="Hou Y."/>
            <person name="Wang H."/>
            <person name="Ai P."/>
            <person name="Liu Z."/>
            <person name="Yi F."/>
            <person name="Sun M."/>
            <person name="An G."/>
            <person name="Cheng J."/>
            <person name="Zhang Y."/>
            <person name="Shi Q."/>
            <person name="Xie Y."/>
            <person name="Shi X."/>
            <person name="Chang Y."/>
            <person name="Huang F."/>
            <person name="Chen Y."/>
            <person name="Hong S."/>
            <person name="Mi L."/>
            <person name="Sun Q."/>
            <person name="Zhang L."/>
            <person name="Zhou B."/>
            <person name="Peng R."/>
            <person name="Zhang X."/>
            <person name="Liu F."/>
        </authorList>
    </citation>
    <scope>NUCLEOTIDE SEQUENCE [LARGE SCALE GENOMIC DNA]</scope>
    <source>
        <strain evidence="2">cv. PA1801</strain>
    </source>
</reference>
<gene>
    <name evidence="1" type="ORF">EPI10_001780</name>
</gene>
<evidence type="ECO:0000313" key="2">
    <source>
        <dbReference type="Proteomes" id="UP000325315"/>
    </source>
</evidence>
<sequence length="106" mass="12194">MKCLVQLQSLQLYKSYLHLQPTGIGTCSKWISAAKLYLSLDTLITFLAWKLTIMKEFFSINKINFNMCAHEGKDLKDTTTCRQLVGSLIYLTLMRPEISYTISMMT</sequence>
<dbReference type="EMBL" id="SMMG02000007">
    <property type="protein sequence ID" value="KAA3466708.1"/>
    <property type="molecule type" value="Genomic_DNA"/>
</dbReference>
<dbReference type="Proteomes" id="UP000325315">
    <property type="component" value="Unassembled WGS sequence"/>
</dbReference>
<dbReference type="OrthoDB" id="1660489at2759"/>